<feature type="transmembrane region" description="Helical" evidence="1">
    <location>
        <begin position="135"/>
        <end position="153"/>
    </location>
</feature>
<dbReference type="EMBL" id="ML995486">
    <property type="protein sequence ID" value="KAF2141757.1"/>
    <property type="molecule type" value="Genomic_DNA"/>
</dbReference>
<dbReference type="RefSeq" id="XP_033397469.1">
    <property type="nucleotide sequence ID" value="XM_033546225.1"/>
</dbReference>
<reference evidence="2" key="1">
    <citation type="journal article" date="2020" name="Stud. Mycol.">
        <title>101 Dothideomycetes genomes: a test case for predicting lifestyles and emergence of pathogens.</title>
        <authorList>
            <person name="Haridas S."/>
            <person name="Albert R."/>
            <person name="Binder M."/>
            <person name="Bloem J."/>
            <person name="Labutti K."/>
            <person name="Salamov A."/>
            <person name="Andreopoulos B."/>
            <person name="Baker S."/>
            <person name="Barry K."/>
            <person name="Bills G."/>
            <person name="Bluhm B."/>
            <person name="Cannon C."/>
            <person name="Castanera R."/>
            <person name="Culley D."/>
            <person name="Daum C."/>
            <person name="Ezra D."/>
            <person name="Gonzalez J."/>
            <person name="Henrissat B."/>
            <person name="Kuo A."/>
            <person name="Liang C."/>
            <person name="Lipzen A."/>
            <person name="Lutzoni F."/>
            <person name="Magnuson J."/>
            <person name="Mondo S."/>
            <person name="Nolan M."/>
            <person name="Ohm R."/>
            <person name="Pangilinan J."/>
            <person name="Park H.-J."/>
            <person name="Ramirez L."/>
            <person name="Alfaro M."/>
            <person name="Sun H."/>
            <person name="Tritt A."/>
            <person name="Yoshinaga Y."/>
            <person name="Zwiers L.-H."/>
            <person name="Turgeon B."/>
            <person name="Goodwin S."/>
            <person name="Spatafora J."/>
            <person name="Crous P."/>
            <person name="Grigoriev I."/>
        </authorList>
    </citation>
    <scope>NUCLEOTIDE SEQUENCE</scope>
    <source>
        <strain evidence="2">CBS 121167</strain>
    </source>
</reference>
<dbReference type="PANTHER" id="PTHR28029">
    <property type="entry name" value="PROTEIN ILM1"/>
    <property type="match status" value="1"/>
</dbReference>
<protein>
    <recommendedName>
        <fullName evidence="4">Increased loss of mitochondrial DNA protein 1</fullName>
    </recommendedName>
</protein>
<proteinExistence type="predicted"/>
<evidence type="ECO:0000256" key="1">
    <source>
        <dbReference type="SAM" id="Phobius"/>
    </source>
</evidence>
<keyword evidence="1" id="KW-0472">Membrane</keyword>
<dbReference type="GeneID" id="54303731"/>
<evidence type="ECO:0000313" key="3">
    <source>
        <dbReference type="Proteomes" id="UP000799438"/>
    </source>
</evidence>
<feature type="transmembrane region" description="Helical" evidence="1">
    <location>
        <begin position="51"/>
        <end position="71"/>
    </location>
</feature>
<dbReference type="AlphaFoldDB" id="A0A6A6BFR3"/>
<organism evidence="2 3">
    <name type="scientific">Aplosporella prunicola CBS 121167</name>
    <dbReference type="NCBI Taxonomy" id="1176127"/>
    <lineage>
        <taxon>Eukaryota</taxon>
        <taxon>Fungi</taxon>
        <taxon>Dikarya</taxon>
        <taxon>Ascomycota</taxon>
        <taxon>Pezizomycotina</taxon>
        <taxon>Dothideomycetes</taxon>
        <taxon>Dothideomycetes incertae sedis</taxon>
        <taxon>Botryosphaeriales</taxon>
        <taxon>Aplosporellaceae</taxon>
        <taxon>Aplosporella</taxon>
    </lineage>
</organism>
<name>A0A6A6BFR3_9PEZI</name>
<dbReference type="OrthoDB" id="5299849at2759"/>
<accession>A0A6A6BFR3</accession>
<evidence type="ECO:0000313" key="2">
    <source>
        <dbReference type="EMBL" id="KAF2141757.1"/>
    </source>
</evidence>
<feature type="transmembrane region" description="Helical" evidence="1">
    <location>
        <begin position="12"/>
        <end position="31"/>
    </location>
</feature>
<keyword evidence="1" id="KW-1133">Transmembrane helix</keyword>
<keyword evidence="3" id="KW-1185">Reference proteome</keyword>
<keyword evidence="1" id="KW-0812">Transmembrane</keyword>
<evidence type="ECO:0008006" key="4">
    <source>
        <dbReference type="Google" id="ProtNLM"/>
    </source>
</evidence>
<gene>
    <name evidence="2" type="ORF">K452DRAFT_358852</name>
</gene>
<dbReference type="Proteomes" id="UP000799438">
    <property type="component" value="Unassembled WGS sequence"/>
</dbReference>
<dbReference type="PANTHER" id="PTHR28029:SF1">
    <property type="entry name" value="PROTEIN ILM1"/>
    <property type="match status" value="1"/>
</dbReference>
<feature type="transmembrane region" description="Helical" evidence="1">
    <location>
        <begin position="92"/>
        <end position="109"/>
    </location>
</feature>
<sequence>MAIFGAFGIIRVMCLFHLSVAYYLFTAPRIITDQNFVHLFGEAMELPEPTGFAKPSSATAFAAVILAIFAISDLLSLSADEEVSFSFWSNQLPIRLMILFGLTGYTYVYKPGGIGAAEGSKYHHNAGDLLKNRLMFTWGFFESSMFFWAYLNIRQERREVALRLVEKRKAEAEQLGL</sequence>
<dbReference type="Pfam" id="PF10311">
    <property type="entry name" value="Ilm1"/>
    <property type="match status" value="1"/>
</dbReference>
<dbReference type="InterPro" id="IPR018815">
    <property type="entry name" value="Incr_loss_mito_DNA_1"/>
</dbReference>